<protein>
    <submittedName>
        <fullName evidence="2">Holin</fullName>
    </submittedName>
</protein>
<dbReference type="RefSeq" id="WP_180747329.1">
    <property type="nucleotide sequence ID" value="NZ_CBCRWQ010000015.1"/>
</dbReference>
<keyword evidence="1" id="KW-1133">Transmembrane helix</keyword>
<keyword evidence="1" id="KW-0812">Transmembrane</keyword>
<name>A0A7V8SKA9_9LACT</name>
<gene>
    <name evidence="2" type="ORF">HZR21_08740</name>
</gene>
<proteinExistence type="predicted"/>
<dbReference type="Pfam" id="PF16938">
    <property type="entry name" value="Phage_holin_Dp1"/>
    <property type="match status" value="1"/>
</dbReference>
<accession>A0A7V8SKA9</accession>
<reference evidence="2 3" key="1">
    <citation type="submission" date="2020-07" db="EMBL/GenBank/DDBJ databases">
        <authorList>
            <person name="Hilgarth M."/>
            <person name="Werum V."/>
            <person name="Vogel R.F."/>
        </authorList>
    </citation>
    <scope>NUCLEOTIDE SEQUENCE [LARGE SCALE GENOMIC DNA]</scope>
    <source>
        <strain evidence="2 3">DSM 28961</strain>
    </source>
</reference>
<evidence type="ECO:0000256" key="1">
    <source>
        <dbReference type="SAM" id="Phobius"/>
    </source>
</evidence>
<evidence type="ECO:0000313" key="2">
    <source>
        <dbReference type="EMBL" id="MBA0017202.1"/>
    </source>
</evidence>
<organism evidence="2 3">
    <name type="scientific">Pseudolactococcus laudensis</name>
    <dbReference type="NCBI Taxonomy" id="1494461"/>
    <lineage>
        <taxon>Bacteria</taxon>
        <taxon>Bacillati</taxon>
        <taxon>Bacillota</taxon>
        <taxon>Bacilli</taxon>
        <taxon>Lactobacillales</taxon>
        <taxon>Streptococcaceae</taxon>
        <taxon>Pseudolactococcus</taxon>
    </lineage>
</organism>
<keyword evidence="3" id="KW-1185">Reference proteome</keyword>
<keyword evidence="1" id="KW-0472">Membrane</keyword>
<dbReference type="Proteomes" id="UP000530186">
    <property type="component" value="Unassembled WGS sequence"/>
</dbReference>
<comment type="caution">
    <text evidence="2">The sequence shown here is derived from an EMBL/GenBank/DDBJ whole genome shotgun (WGS) entry which is preliminary data.</text>
</comment>
<feature type="transmembrane region" description="Helical" evidence="1">
    <location>
        <begin position="44"/>
        <end position="62"/>
    </location>
</feature>
<sequence length="69" mass="7479">MKFPKLTNGQYDRIKQFLLMVVPAATAVITGIGVMNGFSTEKVTGTIALLATFAGILLNWVAGKYDKED</sequence>
<feature type="transmembrane region" description="Helical" evidence="1">
    <location>
        <begin position="17"/>
        <end position="38"/>
    </location>
</feature>
<dbReference type="AlphaFoldDB" id="A0A7V8SKA9"/>
<dbReference type="InterPro" id="IPR031612">
    <property type="entry name" value="Phage_holin_Dp1"/>
</dbReference>
<dbReference type="GeneID" id="303195603"/>
<dbReference type="EMBL" id="JACBNY010000016">
    <property type="protein sequence ID" value="MBA0017202.1"/>
    <property type="molecule type" value="Genomic_DNA"/>
</dbReference>
<evidence type="ECO:0000313" key="3">
    <source>
        <dbReference type="Proteomes" id="UP000530186"/>
    </source>
</evidence>